<evidence type="ECO:0000256" key="4">
    <source>
        <dbReference type="ARBA" id="ARBA00022692"/>
    </source>
</evidence>
<keyword evidence="7 11" id="KW-1133">Transmembrane helix</keyword>
<dbReference type="Proteomes" id="UP000185207">
    <property type="component" value="Unassembled WGS sequence"/>
</dbReference>
<protein>
    <submittedName>
        <fullName evidence="14">Inward rectifier potassium channel</fullName>
    </submittedName>
</protein>
<evidence type="ECO:0000259" key="12">
    <source>
        <dbReference type="Pfam" id="PF07885"/>
    </source>
</evidence>
<organism evidence="14 15">
    <name type="scientific">Epilithonimonas zeae</name>
    <dbReference type="NCBI Taxonomy" id="1416779"/>
    <lineage>
        <taxon>Bacteria</taxon>
        <taxon>Pseudomonadati</taxon>
        <taxon>Bacteroidota</taxon>
        <taxon>Flavobacteriia</taxon>
        <taxon>Flavobacteriales</taxon>
        <taxon>Weeksellaceae</taxon>
        <taxon>Chryseobacterium group</taxon>
        <taxon>Epilithonimonas</taxon>
    </lineage>
</organism>
<keyword evidence="9 11" id="KW-0472">Membrane</keyword>
<evidence type="ECO:0000256" key="8">
    <source>
        <dbReference type="ARBA" id="ARBA00023065"/>
    </source>
</evidence>
<dbReference type="Pfam" id="PF07885">
    <property type="entry name" value="Ion_trans_2"/>
    <property type="match status" value="1"/>
</dbReference>
<evidence type="ECO:0000256" key="6">
    <source>
        <dbReference type="ARBA" id="ARBA00022958"/>
    </source>
</evidence>
<keyword evidence="2" id="KW-0813">Transport</keyword>
<keyword evidence="8" id="KW-0406">Ion transport</keyword>
<feature type="domain" description="Inward rectifier potassium channel C-terminal" evidence="13">
    <location>
        <begin position="157"/>
        <end position="299"/>
    </location>
</feature>
<dbReference type="STRING" id="1416779.SAMN05444409_2547"/>
<dbReference type="InterPro" id="IPR016449">
    <property type="entry name" value="K_chnl_inward-rec_Kir"/>
</dbReference>
<dbReference type="InterPro" id="IPR013518">
    <property type="entry name" value="K_chnl_inward-rec_Kir_cyto"/>
</dbReference>
<dbReference type="PRINTS" id="PR01320">
    <property type="entry name" value="KIRCHANNEL"/>
</dbReference>
<dbReference type="OrthoDB" id="9813518at2"/>
<evidence type="ECO:0000256" key="2">
    <source>
        <dbReference type="ARBA" id="ARBA00022448"/>
    </source>
</evidence>
<keyword evidence="3" id="KW-0633">Potassium transport</keyword>
<evidence type="ECO:0000256" key="7">
    <source>
        <dbReference type="ARBA" id="ARBA00022989"/>
    </source>
</evidence>
<evidence type="ECO:0000313" key="15">
    <source>
        <dbReference type="Proteomes" id="UP000185207"/>
    </source>
</evidence>
<keyword evidence="15" id="KW-1185">Reference proteome</keyword>
<dbReference type="RefSeq" id="WP_074235741.1">
    <property type="nucleotide sequence ID" value="NZ_FSRK01000002.1"/>
</dbReference>
<dbReference type="InterPro" id="IPR014756">
    <property type="entry name" value="Ig_E-set"/>
</dbReference>
<evidence type="ECO:0000256" key="9">
    <source>
        <dbReference type="ARBA" id="ARBA00023136"/>
    </source>
</evidence>
<feature type="transmembrane region" description="Helical" evidence="11">
    <location>
        <begin position="122"/>
        <end position="147"/>
    </location>
</feature>
<dbReference type="GO" id="GO:0034702">
    <property type="term" value="C:monoatomic ion channel complex"/>
    <property type="evidence" value="ECO:0007669"/>
    <property type="project" value="UniProtKB-KW"/>
</dbReference>
<keyword evidence="4 11" id="KW-0812">Transmembrane</keyword>
<name>A0A1N6IDA0_9FLAO</name>
<feature type="domain" description="Potassium channel" evidence="12">
    <location>
        <begin position="68"/>
        <end position="146"/>
    </location>
</feature>
<dbReference type="EMBL" id="FSRK01000002">
    <property type="protein sequence ID" value="SIO29925.1"/>
    <property type="molecule type" value="Genomic_DNA"/>
</dbReference>
<comment type="subcellular location">
    <subcellularLocation>
        <location evidence="1">Membrane</location>
        <topology evidence="1">Multi-pass membrane protein</topology>
    </subcellularLocation>
</comment>
<dbReference type="PANTHER" id="PTHR11767">
    <property type="entry name" value="INWARD RECTIFIER POTASSIUM CHANNEL"/>
    <property type="match status" value="1"/>
</dbReference>
<dbReference type="AlphaFoldDB" id="A0A1N6IDA0"/>
<feature type="transmembrane region" description="Helical" evidence="11">
    <location>
        <begin position="59"/>
        <end position="81"/>
    </location>
</feature>
<dbReference type="Gene3D" id="2.60.40.1400">
    <property type="entry name" value="G protein-activated inward rectifier potassium channel 1"/>
    <property type="match status" value="1"/>
</dbReference>
<sequence length="317" mass="35961">MSKFSFSRLNSTKDTGFGDNFSGRFINKDGYPNIKKKGINILNRYSWYHTMLNLKRWQFIGLLIGSYIVVNFIFALIYYSIGIEHLTGIDKSNFQNEFTDVFFFSSQTFTTVGYGRIAPVGFLASLVATFEAFLGLLAFAIATGLFYGRFSRPRAFLQFSDVALISPHKDKTGLMFRMAPFKNTSLTDASITVLTSFEVTENGQTKSSFYNLKLEVTKITSLILNWTIVHYIDEESPFYGLNADDLKNTDIEIIVHVKAFDSIFSSDVVQRTSYTSDEIIYGAKFEKMYAPDETNRFTVLNLDLINSNFPAPLPNIS</sequence>
<dbReference type="GO" id="GO:0005242">
    <property type="term" value="F:inward rectifier potassium channel activity"/>
    <property type="evidence" value="ECO:0007669"/>
    <property type="project" value="InterPro"/>
</dbReference>
<evidence type="ECO:0000313" key="14">
    <source>
        <dbReference type="EMBL" id="SIO29925.1"/>
    </source>
</evidence>
<gene>
    <name evidence="14" type="ORF">SAMN05444409_2547</name>
</gene>
<dbReference type="SUPFAM" id="SSF81296">
    <property type="entry name" value="E set domains"/>
    <property type="match status" value="1"/>
</dbReference>
<dbReference type="InterPro" id="IPR041647">
    <property type="entry name" value="IRK_C"/>
</dbReference>
<keyword evidence="10 14" id="KW-0407">Ion channel</keyword>
<dbReference type="Pfam" id="PF17655">
    <property type="entry name" value="IRK_C"/>
    <property type="match status" value="1"/>
</dbReference>
<keyword evidence="5" id="KW-0851">Voltage-gated channel</keyword>
<proteinExistence type="predicted"/>
<evidence type="ECO:0000256" key="10">
    <source>
        <dbReference type="ARBA" id="ARBA00023303"/>
    </source>
</evidence>
<evidence type="ECO:0000256" key="5">
    <source>
        <dbReference type="ARBA" id="ARBA00022882"/>
    </source>
</evidence>
<dbReference type="SUPFAM" id="SSF81324">
    <property type="entry name" value="Voltage-gated potassium channels"/>
    <property type="match status" value="1"/>
</dbReference>
<dbReference type="Gene3D" id="1.10.287.70">
    <property type="match status" value="1"/>
</dbReference>
<dbReference type="GO" id="GO:0034765">
    <property type="term" value="P:regulation of monoatomic ion transmembrane transport"/>
    <property type="evidence" value="ECO:0007669"/>
    <property type="project" value="TreeGrafter"/>
</dbReference>
<evidence type="ECO:0000256" key="3">
    <source>
        <dbReference type="ARBA" id="ARBA00022538"/>
    </source>
</evidence>
<evidence type="ECO:0000259" key="13">
    <source>
        <dbReference type="Pfam" id="PF17655"/>
    </source>
</evidence>
<dbReference type="GO" id="GO:0005886">
    <property type="term" value="C:plasma membrane"/>
    <property type="evidence" value="ECO:0007669"/>
    <property type="project" value="TreeGrafter"/>
</dbReference>
<dbReference type="GO" id="GO:1990573">
    <property type="term" value="P:potassium ion import across plasma membrane"/>
    <property type="evidence" value="ECO:0007669"/>
    <property type="project" value="TreeGrafter"/>
</dbReference>
<evidence type="ECO:0000256" key="1">
    <source>
        <dbReference type="ARBA" id="ARBA00004141"/>
    </source>
</evidence>
<keyword evidence="6" id="KW-0630">Potassium</keyword>
<dbReference type="InterPro" id="IPR013099">
    <property type="entry name" value="K_chnl_dom"/>
</dbReference>
<evidence type="ECO:0000256" key="11">
    <source>
        <dbReference type="SAM" id="Phobius"/>
    </source>
</evidence>
<reference evidence="15" key="1">
    <citation type="submission" date="2016-11" db="EMBL/GenBank/DDBJ databases">
        <authorList>
            <person name="Varghese N."/>
            <person name="Submissions S."/>
        </authorList>
    </citation>
    <scope>NUCLEOTIDE SEQUENCE [LARGE SCALE GENOMIC DNA]</scope>
    <source>
        <strain evidence="15">DSM 27623</strain>
    </source>
</reference>
<accession>A0A1N6IDA0</accession>